<protein>
    <recommendedName>
        <fullName evidence="3">Ribosome maturation factor RimP</fullName>
    </recommendedName>
</protein>
<evidence type="ECO:0000313" key="6">
    <source>
        <dbReference type="EMBL" id="KWW99700.1"/>
    </source>
</evidence>
<dbReference type="GO" id="GO:0000028">
    <property type="term" value="P:ribosomal small subunit assembly"/>
    <property type="evidence" value="ECO:0007669"/>
    <property type="project" value="TreeGrafter"/>
</dbReference>
<dbReference type="RefSeq" id="WP_066885499.1">
    <property type="nucleotide sequence ID" value="NZ_CP171739.1"/>
</dbReference>
<dbReference type="GO" id="GO:0006412">
    <property type="term" value="P:translation"/>
    <property type="evidence" value="ECO:0007669"/>
    <property type="project" value="TreeGrafter"/>
</dbReference>
<dbReference type="CDD" id="cd01734">
    <property type="entry name" value="YlxS_C"/>
    <property type="match status" value="1"/>
</dbReference>
<keyword evidence="2 3" id="KW-0690">Ribosome biogenesis</keyword>
<dbReference type="GO" id="GO:0005829">
    <property type="term" value="C:cytosol"/>
    <property type="evidence" value="ECO:0007669"/>
    <property type="project" value="TreeGrafter"/>
</dbReference>
<sequence>MSLSSVRDRVYRLLEPVVTEAGMDLEDVVLTPAGKRRILRVVVDQDGGVTLDDVAELSRVVSQTLDASDVMGGAPYVLEVTSPGVDRPLVLPRHWRRAESRLVQVTLKDGTQLLGRVLDTDEEGATLEVRETPRRVVYSDVARAKVQVEFARSGQAGVDAEMDEEA</sequence>
<accession>A0A132N301</accession>
<organism evidence="7 11">
    <name type="scientific">Carbonactinospora thermoautotrophica</name>
    <dbReference type="NCBI Taxonomy" id="1469144"/>
    <lineage>
        <taxon>Bacteria</taxon>
        <taxon>Bacillati</taxon>
        <taxon>Actinomycetota</taxon>
        <taxon>Actinomycetes</taxon>
        <taxon>Kitasatosporales</taxon>
        <taxon>Carbonactinosporaceae</taxon>
        <taxon>Carbonactinospora</taxon>
    </lineage>
</organism>
<evidence type="ECO:0000259" key="4">
    <source>
        <dbReference type="Pfam" id="PF02576"/>
    </source>
</evidence>
<feature type="domain" description="Ribosome maturation factor RimP C-terminal" evidence="5">
    <location>
        <begin position="89"/>
        <end position="150"/>
    </location>
</feature>
<dbReference type="InterPro" id="IPR035956">
    <property type="entry name" value="RimP_N_sf"/>
</dbReference>
<evidence type="ECO:0000313" key="7">
    <source>
        <dbReference type="EMBL" id="KWX04525.1"/>
    </source>
</evidence>
<comment type="function">
    <text evidence="3">Required for maturation of 30S ribosomal subunits.</text>
</comment>
<dbReference type="NCBIfam" id="NF000930">
    <property type="entry name" value="PRK00092.2-2"/>
    <property type="match status" value="1"/>
</dbReference>
<keyword evidence="9" id="KW-1185">Reference proteome</keyword>
<dbReference type="Proteomes" id="UP000070598">
    <property type="component" value="Unassembled WGS sequence"/>
</dbReference>
<comment type="similarity">
    <text evidence="3">Belongs to the RimP family.</text>
</comment>
<evidence type="ECO:0000313" key="10">
    <source>
        <dbReference type="Proteomes" id="UP000070598"/>
    </source>
</evidence>
<dbReference type="AlphaFoldDB" id="A0A132N301"/>
<dbReference type="SUPFAM" id="SSF74942">
    <property type="entry name" value="YhbC-like, C-terminal domain"/>
    <property type="match status" value="1"/>
</dbReference>
<evidence type="ECO:0000313" key="11">
    <source>
        <dbReference type="Proteomes" id="UP000070659"/>
    </source>
</evidence>
<dbReference type="EMBL" id="JYIK01000601">
    <property type="protein sequence ID" value="KWX10163.1"/>
    <property type="molecule type" value="Genomic_DNA"/>
</dbReference>
<dbReference type="PANTHER" id="PTHR33867:SF1">
    <property type="entry name" value="RIBOSOME MATURATION FACTOR RIMP"/>
    <property type="match status" value="1"/>
</dbReference>
<name>A0A132N301_9ACTN</name>
<reference evidence="7 11" key="1">
    <citation type="submission" date="2015-02" db="EMBL/GenBank/DDBJ databases">
        <title>Physiological reanalysis, assessment of diazotrophy, and genome sequences of multiple isolates of Streptomyces thermoautotrophicus.</title>
        <authorList>
            <person name="MacKellar D.C."/>
            <person name="Lieber L."/>
            <person name="Norman J."/>
            <person name="Bolger A."/>
            <person name="Tobin C."/>
            <person name="Murray J.W."/>
            <person name="Prell J."/>
        </authorList>
    </citation>
    <scope>NUCLEOTIDE SEQUENCE [LARGE SCALE GENOMIC DNA]</scope>
    <source>
        <strain evidence="7 11">UBT1</strain>
    </source>
</reference>
<comment type="caution">
    <text evidence="7">The sequence shown here is derived from an EMBL/GenBank/DDBJ whole genome shotgun (WGS) entry which is preliminary data.</text>
</comment>
<evidence type="ECO:0000313" key="9">
    <source>
        <dbReference type="Proteomes" id="UP000070188"/>
    </source>
</evidence>
<dbReference type="Pfam" id="PF17384">
    <property type="entry name" value="DUF150_C"/>
    <property type="match status" value="1"/>
</dbReference>
<dbReference type="STRING" id="1469144.LI90_1339"/>
<evidence type="ECO:0000259" key="5">
    <source>
        <dbReference type="Pfam" id="PF17384"/>
    </source>
</evidence>
<gene>
    <name evidence="3" type="primary">rimP</name>
    <name evidence="6" type="ORF">LI90_1339</name>
    <name evidence="7" type="ORF">TH66_08205</name>
    <name evidence="8" type="ORF">TR74_05295</name>
</gene>
<dbReference type="HAMAP" id="MF_01077">
    <property type="entry name" value="RimP"/>
    <property type="match status" value="1"/>
</dbReference>
<reference evidence="6" key="3">
    <citation type="submission" date="2015-04" db="EMBL/GenBank/DDBJ databases">
        <title>Physiological reanalysis, assessment of diazotrophy, and genome sequences of multiple isolates of Streptomyces thermoautotrophicus.</title>
        <authorList>
            <person name="MacKellar D.C."/>
            <person name="Lieber L."/>
            <person name="Norman J."/>
            <person name="Bolger A."/>
            <person name="Tobin C."/>
            <person name="Murray J.W."/>
            <person name="Woodward J."/>
            <person name="Friesen M."/>
            <person name="Prell J."/>
        </authorList>
    </citation>
    <scope>NUCLEOTIDE SEQUENCE [LARGE SCALE GENOMIC DNA]</scope>
    <source>
        <strain evidence="6">H1</strain>
    </source>
</reference>
<dbReference type="Pfam" id="PF02576">
    <property type="entry name" value="RimP_N"/>
    <property type="match status" value="1"/>
</dbReference>
<reference evidence="10" key="2">
    <citation type="submission" date="2015-02" db="EMBL/GenBank/DDBJ databases">
        <title>Physiological reanalysis, assessment of diazotrophy, and genome sequences of multiple isolates of Streptomyces thermoautotrophicus.</title>
        <authorList>
            <person name="MacKellar D.C."/>
            <person name="Lieber L."/>
            <person name="Norman J."/>
            <person name="Bolger A."/>
            <person name="Tobin C."/>
            <person name="Murray J.W."/>
            <person name="Friesen M."/>
            <person name="Prell J."/>
        </authorList>
    </citation>
    <scope>NUCLEOTIDE SEQUENCE [LARGE SCALE GENOMIC DNA]</scope>
    <source>
        <strain evidence="10">UBT1</strain>
    </source>
</reference>
<dbReference type="InterPro" id="IPR003728">
    <property type="entry name" value="Ribosome_maturation_RimP"/>
</dbReference>
<keyword evidence="1 3" id="KW-0963">Cytoplasm</keyword>
<feature type="domain" description="Ribosome maturation factor RimP N-terminal" evidence="4">
    <location>
        <begin position="13"/>
        <end position="86"/>
    </location>
</feature>
<evidence type="ECO:0000256" key="1">
    <source>
        <dbReference type="ARBA" id="ARBA00022490"/>
    </source>
</evidence>
<dbReference type="Proteomes" id="UP000070188">
    <property type="component" value="Unassembled WGS sequence"/>
</dbReference>
<dbReference type="InterPro" id="IPR028998">
    <property type="entry name" value="RimP_C"/>
</dbReference>
<dbReference type="PANTHER" id="PTHR33867">
    <property type="entry name" value="RIBOSOME MATURATION FACTOR RIMP"/>
    <property type="match status" value="1"/>
</dbReference>
<evidence type="ECO:0000256" key="2">
    <source>
        <dbReference type="ARBA" id="ARBA00022517"/>
    </source>
</evidence>
<dbReference type="Gene3D" id="3.30.300.70">
    <property type="entry name" value="RimP-like superfamily, N-terminal"/>
    <property type="match status" value="1"/>
</dbReference>
<dbReference type="InterPro" id="IPR036847">
    <property type="entry name" value="RimP_C_sf"/>
</dbReference>
<evidence type="ECO:0000313" key="8">
    <source>
        <dbReference type="EMBL" id="KWX10163.1"/>
    </source>
</evidence>
<dbReference type="EMBL" id="JYIJ01000015">
    <property type="protein sequence ID" value="KWX04525.1"/>
    <property type="molecule type" value="Genomic_DNA"/>
</dbReference>
<comment type="subcellular location">
    <subcellularLocation>
        <location evidence="3">Cytoplasm</location>
    </subcellularLocation>
</comment>
<dbReference type="EMBL" id="LAXD01000001">
    <property type="protein sequence ID" value="KWW99700.1"/>
    <property type="molecule type" value="Genomic_DNA"/>
</dbReference>
<dbReference type="SUPFAM" id="SSF75420">
    <property type="entry name" value="YhbC-like, N-terminal domain"/>
    <property type="match status" value="1"/>
</dbReference>
<dbReference type="PATRIC" id="fig|1469144.10.peg.1477"/>
<proteinExistence type="inferred from homology"/>
<dbReference type="OrthoDB" id="9805006at2"/>
<reference evidence="9" key="4">
    <citation type="submission" date="2015-04" db="EMBL/GenBank/DDBJ databases">
        <title>Physiological reanalysis, assessment of diazotrophy, and genome sequences of multiple isolates of Streptomyces thermoautotrophicus.</title>
        <authorList>
            <person name="MacKellar D.C."/>
            <person name="Lieber L."/>
            <person name="Norman J."/>
            <person name="Bolger A."/>
            <person name="Tobin C."/>
            <person name="Murray J.W."/>
            <person name="Chang R."/>
            <person name="Ford T."/>
            <person name="Nguyen P.Q."/>
            <person name="Woodward J."/>
            <person name="Permingeat H."/>
            <person name="Joshi N.S."/>
            <person name="Silver P.A."/>
            <person name="Usadel B."/>
            <person name="Rutherford A.W."/>
            <person name="Friesen M."/>
            <person name="Prell J."/>
        </authorList>
    </citation>
    <scope>NUCLEOTIDE SEQUENCE [LARGE SCALE GENOMIC DNA]</scope>
    <source>
        <strain evidence="9">H1</strain>
    </source>
</reference>
<dbReference type="Proteomes" id="UP000070659">
    <property type="component" value="Unassembled WGS sequence"/>
</dbReference>
<evidence type="ECO:0000256" key="3">
    <source>
        <dbReference type="HAMAP-Rule" id="MF_01077"/>
    </source>
</evidence>
<dbReference type="InterPro" id="IPR028989">
    <property type="entry name" value="RimP_N"/>
</dbReference>